<dbReference type="Proteomes" id="UP000199476">
    <property type="component" value="Unassembled WGS sequence"/>
</dbReference>
<feature type="transmembrane region" description="Helical" evidence="1">
    <location>
        <begin position="266"/>
        <end position="285"/>
    </location>
</feature>
<feature type="transmembrane region" description="Helical" evidence="1">
    <location>
        <begin position="124"/>
        <end position="150"/>
    </location>
</feature>
<keyword evidence="3" id="KW-1185">Reference proteome</keyword>
<feature type="transmembrane region" description="Helical" evidence="1">
    <location>
        <begin position="360"/>
        <end position="377"/>
    </location>
</feature>
<feature type="transmembrane region" description="Helical" evidence="1">
    <location>
        <begin position="384"/>
        <end position="406"/>
    </location>
</feature>
<feature type="transmembrane region" description="Helical" evidence="1">
    <location>
        <begin position="65"/>
        <end position="86"/>
    </location>
</feature>
<dbReference type="GO" id="GO:0015813">
    <property type="term" value="P:L-glutamate transmembrane transport"/>
    <property type="evidence" value="ECO:0007669"/>
    <property type="project" value="InterPro"/>
</dbReference>
<protein>
    <submittedName>
        <fullName evidence="2">Glutamate:Na+ symporter, ESS family</fullName>
    </submittedName>
</protein>
<dbReference type="GO" id="GO:0015501">
    <property type="term" value="F:glutamate:sodium symporter activity"/>
    <property type="evidence" value="ECO:0007669"/>
    <property type="project" value="InterPro"/>
</dbReference>
<evidence type="ECO:0000313" key="2">
    <source>
        <dbReference type="EMBL" id="SDL71280.1"/>
    </source>
</evidence>
<dbReference type="InterPro" id="IPR004445">
    <property type="entry name" value="GltS"/>
</dbReference>
<keyword evidence="1" id="KW-1133">Transmembrane helix</keyword>
<dbReference type="PANTHER" id="PTHR36178:SF1">
    <property type="entry name" value="SODIUM_GLUTAMATE SYMPORTER"/>
    <property type="match status" value="1"/>
</dbReference>
<dbReference type="EMBL" id="FNGO01000008">
    <property type="protein sequence ID" value="SDL71280.1"/>
    <property type="molecule type" value="Genomic_DNA"/>
</dbReference>
<sequence>MAVSPYTLGGIIDFPELIVQIYDNFQEISIFLLNFVFAGMFIGRKIPSLKKSFKEAGPQILLGQMLSWGQILMPSLLVAFLLSRFYDLPEAFGTLVAVGFDGGATVAVGYTSTFQELGWYPEGIQLAIAAGVVGVLGGCMIGVSLINWLVRRGYIQEADDPNDLPDNVRRGLLDEENFERAGTITVVPQSVEPIALHLCLFGMAMLGGWVFVSLLETLPGFLGTFFSFAPLFPFAMISGMILQILLNKFNYGYLVDRGLAERLSGLGLEFCILSVFGSLNLPLILQSSIPLGVIIISGIVWSLATAIYVAPRIMPDHWAERMLVDYGQSMGNVPVGMMLLRVVDPQFKTPALETFSYKHTFHAPVFFSILAFLPILASMVGIEVVALISFVAIVLCYLLARLLGYWQSSEKLKDVLENK</sequence>
<keyword evidence="1" id="KW-0472">Membrane</keyword>
<accession>A0A1G9MAI5</accession>
<name>A0A1G9MAI5_9FIRM</name>
<reference evidence="2 3" key="1">
    <citation type="submission" date="2016-10" db="EMBL/GenBank/DDBJ databases">
        <authorList>
            <person name="de Groot N.N."/>
        </authorList>
    </citation>
    <scope>NUCLEOTIDE SEQUENCE [LARGE SCALE GENOMIC DNA]</scope>
    <source>
        <strain evidence="2 3">SLAS-1</strain>
    </source>
</reference>
<organism evidence="2 3">
    <name type="scientific">Halarsenatibacter silvermanii</name>
    <dbReference type="NCBI Taxonomy" id="321763"/>
    <lineage>
        <taxon>Bacteria</taxon>
        <taxon>Bacillati</taxon>
        <taxon>Bacillota</taxon>
        <taxon>Clostridia</taxon>
        <taxon>Halanaerobiales</taxon>
        <taxon>Halarsenatibacteraceae</taxon>
        <taxon>Halarsenatibacter</taxon>
    </lineage>
</organism>
<keyword evidence="1" id="KW-0812">Transmembrane</keyword>
<feature type="transmembrane region" description="Helical" evidence="1">
    <location>
        <begin position="194"/>
        <end position="215"/>
    </location>
</feature>
<proteinExistence type="predicted"/>
<dbReference type="Pfam" id="PF03616">
    <property type="entry name" value="Glt_symporter"/>
    <property type="match status" value="1"/>
</dbReference>
<dbReference type="AlphaFoldDB" id="A0A1G9MAI5"/>
<evidence type="ECO:0000313" key="3">
    <source>
        <dbReference type="Proteomes" id="UP000199476"/>
    </source>
</evidence>
<dbReference type="PANTHER" id="PTHR36178">
    <property type="entry name" value="SLR0625 PROTEIN"/>
    <property type="match status" value="1"/>
</dbReference>
<dbReference type="GO" id="GO:0016020">
    <property type="term" value="C:membrane"/>
    <property type="evidence" value="ECO:0007669"/>
    <property type="project" value="InterPro"/>
</dbReference>
<dbReference type="STRING" id="321763.SAMN04488692_1088"/>
<gene>
    <name evidence="2" type="ORF">SAMN04488692_1088</name>
</gene>
<evidence type="ECO:0000256" key="1">
    <source>
        <dbReference type="SAM" id="Phobius"/>
    </source>
</evidence>
<feature type="transmembrane region" description="Helical" evidence="1">
    <location>
        <begin position="291"/>
        <end position="310"/>
    </location>
</feature>
<feature type="transmembrane region" description="Helical" evidence="1">
    <location>
        <begin position="221"/>
        <end position="246"/>
    </location>
</feature>